<evidence type="ECO:0000313" key="4">
    <source>
        <dbReference type="Proteomes" id="UP000308652"/>
    </source>
</evidence>
<evidence type="ECO:0000256" key="2">
    <source>
        <dbReference type="ARBA" id="ARBA00023002"/>
    </source>
</evidence>
<reference evidence="3 4" key="1">
    <citation type="journal article" date="2019" name="Nat. Ecol. Evol.">
        <title>Megaphylogeny resolves global patterns of mushroom evolution.</title>
        <authorList>
            <person name="Varga T."/>
            <person name="Krizsan K."/>
            <person name="Foldi C."/>
            <person name="Dima B."/>
            <person name="Sanchez-Garcia M."/>
            <person name="Sanchez-Ramirez S."/>
            <person name="Szollosi G.J."/>
            <person name="Szarkandi J.G."/>
            <person name="Papp V."/>
            <person name="Albert L."/>
            <person name="Andreopoulos W."/>
            <person name="Angelini C."/>
            <person name="Antonin V."/>
            <person name="Barry K.W."/>
            <person name="Bougher N.L."/>
            <person name="Buchanan P."/>
            <person name="Buyck B."/>
            <person name="Bense V."/>
            <person name="Catcheside P."/>
            <person name="Chovatia M."/>
            <person name="Cooper J."/>
            <person name="Damon W."/>
            <person name="Desjardin D."/>
            <person name="Finy P."/>
            <person name="Geml J."/>
            <person name="Haridas S."/>
            <person name="Hughes K."/>
            <person name="Justo A."/>
            <person name="Karasinski D."/>
            <person name="Kautmanova I."/>
            <person name="Kiss B."/>
            <person name="Kocsube S."/>
            <person name="Kotiranta H."/>
            <person name="LaButti K.M."/>
            <person name="Lechner B.E."/>
            <person name="Liimatainen K."/>
            <person name="Lipzen A."/>
            <person name="Lukacs Z."/>
            <person name="Mihaltcheva S."/>
            <person name="Morgado L.N."/>
            <person name="Niskanen T."/>
            <person name="Noordeloos M.E."/>
            <person name="Ohm R.A."/>
            <person name="Ortiz-Santana B."/>
            <person name="Ovrebo C."/>
            <person name="Racz N."/>
            <person name="Riley R."/>
            <person name="Savchenko A."/>
            <person name="Shiryaev A."/>
            <person name="Soop K."/>
            <person name="Spirin V."/>
            <person name="Szebenyi C."/>
            <person name="Tomsovsky M."/>
            <person name="Tulloss R.E."/>
            <person name="Uehling J."/>
            <person name="Grigoriev I.V."/>
            <person name="Vagvolgyi C."/>
            <person name="Papp T."/>
            <person name="Martin F.M."/>
            <person name="Miettinen O."/>
            <person name="Hibbett D.S."/>
            <person name="Nagy L.G."/>
        </authorList>
    </citation>
    <scope>NUCLEOTIDE SEQUENCE [LARGE SCALE GENOMIC DNA]</scope>
    <source>
        <strain evidence="3 4">CBS 166.37</strain>
    </source>
</reference>
<keyword evidence="2" id="KW-0560">Oxidoreductase</keyword>
<dbReference type="OrthoDB" id="5336600at2759"/>
<dbReference type="EMBL" id="ML213607">
    <property type="protein sequence ID" value="TFK37577.1"/>
    <property type="molecule type" value="Genomic_DNA"/>
</dbReference>
<accession>A0A5C3LYD5</accession>
<dbReference type="GO" id="GO:0016491">
    <property type="term" value="F:oxidoreductase activity"/>
    <property type="evidence" value="ECO:0007669"/>
    <property type="project" value="UniProtKB-KW"/>
</dbReference>
<name>A0A5C3LYD5_9AGAR</name>
<protein>
    <recommendedName>
        <fullName evidence="5">Short chain type dehydrogenase</fullName>
    </recommendedName>
</protein>
<dbReference type="Gene3D" id="3.40.50.720">
    <property type="entry name" value="NAD(P)-binding Rossmann-like Domain"/>
    <property type="match status" value="1"/>
</dbReference>
<dbReference type="PANTHER" id="PTHR43669:SF4">
    <property type="entry name" value="SHORT-CHAIN DEHYDROGENASE"/>
    <property type="match status" value="1"/>
</dbReference>
<sequence length="233" mass="24822">MSSLVAFIIGAGSRVSTAVGTSLKENGYSVAFGSRNPNVEAVKAQGFYPITVDAGKVESIKSAFAKVKAELGTPNVVIYNAASFVPPSEPGSPLSLPADGFESSATIGLNVFYAAQEALTGFRSLKSGPKAFIVTGNLLPFIPATNPLYFGLGTQKTISAKLVENFAHAYKAEGIQFYFASLVASDGGIPPFPDFDKSGPTHAQVYWELISNKEQVNWDHRFTLDGKKLPNYD</sequence>
<dbReference type="PANTHER" id="PTHR43669">
    <property type="entry name" value="5-KETO-D-GLUCONATE 5-REDUCTASE"/>
    <property type="match status" value="1"/>
</dbReference>
<evidence type="ECO:0000313" key="3">
    <source>
        <dbReference type="EMBL" id="TFK37577.1"/>
    </source>
</evidence>
<organism evidence="3 4">
    <name type="scientific">Crucibulum laeve</name>
    <dbReference type="NCBI Taxonomy" id="68775"/>
    <lineage>
        <taxon>Eukaryota</taxon>
        <taxon>Fungi</taxon>
        <taxon>Dikarya</taxon>
        <taxon>Basidiomycota</taxon>
        <taxon>Agaricomycotina</taxon>
        <taxon>Agaricomycetes</taxon>
        <taxon>Agaricomycetidae</taxon>
        <taxon>Agaricales</taxon>
        <taxon>Agaricineae</taxon>
        <taxon>Nidulariaceae</taxon>
        <taxon>Crucibulum</taxon>
    </lineage>
</organism>
<keyword evidence="4" id="KW-1185">Reference proteome</keyword>
<dbReference type="SUPFAM" id="SSF51735">
    <property type="entry name" value="NAD(P)-binding Rossmann-fold domains"/>
    <property type="match status" value="1"/>
</dbReference>
<comment type="similarity">
    <text evidence="1">Belongs to the short-chain dehydrogenases/reductases (SDR) family.</text>
</comment>
<dbReference type="AlphaFoldDB" id="A0A5C3LYD5"/>
<evidence type="ECO:0000256" key="1">
    <source>
        <dbReference type="ARBA" id="ARBA00006484"/>
    </source>
</evidence>
<evidence type="ECO:0008006" key="5">
    <source>
        <dbReference type="Google" id="ProtNLM"/>
    </source>
</evidence>
<gene>
    <name evidence="3" type="ORF">BDQ12DRAFT_146112</name>
</gene>
<dbReference type="Proteomes" id="UP000308652">
    <property type="component" value="Unassembled WGS sequence"/>
</dbReference>
<dbReference type="InterPro" id="IPR036291">
    <property type="entry name" value="NAD(P)-bd_dom_sf"/>
</dbReference>
<proteinExistence type="inferred from homology"/>
<dbReference type="STRING" id="68775.A0A5C3LYD5"/>